<name>A0A6C0IZ45_9ZZZZ</name>
<dbReference type="AlphaFoldDB" id="A0A6C0IZ45"/>
<evidence type="ECO:0000313" key="1">
    <source>
        <dbReference type="EMBL" id="QHT97859.1"/>
    </source>
</evidence>
<protein>
    <submittedName>
        <fullName evidence="1">Uncharacterized protein</fullName>
    </submittedName>
</protein>
<reference evidence="1" key="1">
    <citation type="journal article" date="2020" name="Nature">
        <title>Giant virus diversity and host interactions through global metagenomics.</title>
        <authorList>
            <person name="Schulz F."/>
            <person name="Roux S."/>
            <person name="Paez-Espino D."/>
            <person name="Jungbluth S."/>
            <person name="Walsh D.A."/>
            <person name="Denef V.J."/>
            <person name="McMahon K.D."/>
            <person name="Konstantinidis K.T."/>
            <person name="Eloe-Fadrosh E.A."/>
            <person name="Kyrpides N.C."/>
            <person name="Woyke T."/>
        </authorList>
    </citation>
    <scope>NUCLEOTIDE SEQUENCE</scope>
    <source>
        <strain evidence="1">GVMAG-M-3300025572-1</strain>
    </source>
</reference>
<proteinExistence type="predicted"/>
<sequence>MSVLAGLGVIITFFFYYGVVELNEEQHRLAVVQETARISNILVEELMSEIVEAGKVVPNFAASVTPLQIYPQKTPDPESPEATFTKLFLSYKIFSIWQDLLVADEFIANEPLSYITSFLQRANSRPLYYVWIRTKIDFNTQTQEFGDLLFEYALPITDQRPEIYVETAKKFLTDPRYKAIRSQSS</sequence>
<accession>A0A6C0IZ45</accession>
<dbReference type="EMBL" id="MN740283">
    <property type="protein sequence ID" value="QHT97859.1"/>
    <property type="molecule type" value="Genomic_DNA"/>
</dbReference>
<organism evidence="1">
    <name type="scientific">viral metagenome</name>
    <dbReference type="NCBI Taxonomy" id="1070528"/>
    <lineage>
        <taxon>unclassified sequences</taxon>
        <taxon>metagenomes</taxon>
        <taxon>organismal metagenomes</taxon>
    </lineage>
</organism>